<keyword evidence="2" id="KW-1185">Reference proteome</keyword>
<dbReference type="EMBL" id="MVIE01000002">
    <property type="protein sequence ID" value="ORB46126.1"/>
    <property type="molecule type" value="Genomic_DNA"/>
</dbReference>
<organism evidence="1 2">
    <name type="scientific">Mycobacterium paraseoulense</name>
    <dbReference type="NCBI Taxonomy" id="590652"/>
    <lineage>
        <taxon>Bacteria</taxon>
        <taxon>Bacillati</taxon>
        <taxon>Actinomycetota</taxon>
        <taxon>Actinomycetes</taxon>
        <taxon>Mycobacteriales</taxon>
        <taxon>Mycobacteriaceae</taxon>
        <taxon>Mycobacterium</taxon>
    </lineage>
</organism>
<reference evidence="1 2" key="1">
    <citation type="submission" date="2017-02" db="EMBL/GenBank/DDBJ databases">
        <title>The new phylogeny of genus Mycobacterium.</title>
        <authorList>
            <person name="Tortoli E."/>
            <person name="Trovato A."/>
            <person name="Cirillo D.M."/>
        </authorList>
    </citation>
    <scope>NUCLEOTIDE SEQUENCE [LARGE SCALE GENOMIC DNA]</scope>
    <source>
        <strain evidence="1 2">DSM 45000</strain>
    </source>
</reference>
<gene>
    <name evidence="1" type="ORF">BST39_02285</name>
</gene>
<protein>
    <submittedName>
        <fullName evidence="1">Cyclase</fullName>
    </submittedName>
</protein>
<name>A0A1X0IGH6_9MYCO</name>
<dbReference type="SUPFAM" id="SSF102198">
    <property type="entry name" value="Putative cyclase"/>
    <property type="match status" value="1"/>
</dbReference>
<proteinExistence type="predicted"/>
<dbReference type="Proteomes" id="UP000192513">
    <property type="component" value="Unassembled WGS sequence"/>
</dbReference>
<dbReference type="GO" id="GO:0004061">
    <property type="term" value="F:arylformamidase activity"/>
    <property type="evidence" value="ECO:0007669"/>
    <property type="project" value="InterPro"/>
</dbReference>
<dbReference type="InterPro" id="IPR037175">
    <property type="entry name" value="KFase_sf"/>
</dbReference>
<sequence>MADLTDFRRVARDVSNWGRWGDDDELGTLNFITADKVAQAAGLVRHGKVFPLGIDFGASGPQGAFGFRHNPMLVMTVDGGDANTLAQYGPGWAQNPTATQVGGYFVDSLFRFNEDMIIMPLQAATQWDALSHVYYEDKLYNGFAASSVTSLGAYHCSIDKVDVKGITSRGVLLDLVRHRKAEVFLEQGNPITPEELDDVVRAQGVTIERGDIVLIRTGWWTRFVQTGNKTEPFSGLDWRCASWLHDHEVAAVASDNLQVEDLVSGVEGVFLPLHLLCLRDMGLMLGEYWDLTVLAEDCAADGVYEFQLVAPPLRVVGAVGSPVNPIAIK</sequence>
<evidence type="ECO:0000313" key="1">
    <source>
        <dbReference type="EMBL" id="ORB46126.1"/>
    </source>
</evidence>
<dbReference type="STRING" id="590652.BST39_02285"/>
<dbReference type="RefSeq" id="WP_083168384.1">
    <property type="nucleotide sequence ID" value="NZ_AP022619.1"/>
</dbReference>
<dbReference type="PANTHER" id="PTHR34861">
    <property type="match status" value="1"/>
</dbReference>
<accession>A0A1X0IGH6</accession>
<dbReference type="Gene3D" id="3.50.30.50">
    <property type="entry name" value="Putative cyclase"/>
    <property type="match status" value="1"/>
</dbReference>
<dbReference type="InterPro" id="IPR007325">
    <property type="entry name" value="KFase/CYL"/>
</dbReference>
<comment type="caution">
    <text evidence="1">The sequence shown here is derived from an EMBL/GenBank/DDBJ whole genome shotgun (WGS) entry which is preliminary data.</text>
</comment>
<dbReference type="OrthoDB" id="7067800at2"/>
<evidence type="ECO:0000313" key="2">
    <source>
        <dbReference type="Proteomes" id="UP000192513"/>
    </source>
</evidence>
<dbReference type="PANTHER" id="PTHR34861:SF10">
    <property type="entry name" value="CYCLASE"/>
    <property type="match status" value="1"/>
</dbReference>
<dbReference type="AlphaFoldDB" id="A0A1X0IGH6"/>
<dbReference type="Pfam" id="PF04199">
    <property type="entry name" value="Cyclase"/>
    <property type="match status" value="1"/>
</dbReference>
<dbReference type="GO" id="GO:0019441">
    <property type="term" value="P:L-tryptophan catabolic process to kynurenine"/>
    <property type="evidence" value="ECO:0007669"/>
    <property type="project" value="InterPro"/>
</dbReference>